<reference evidence="6 7" key="1">
    <citation type="journal article" date="2008" name="J. Bacteriol.">
        <title>Complete genome sequence of the mosquitocidal bacterium Bacillus sphaericus C3-41 and comparison with those of closely related Bacillus species.</title>
        <authorList>
            <person name="Hu X."/>
            <person name="Fan W."/>
            <person name="Han B."/>
            <person name="Liu H."/>
            <person name="Zheng D."/>
            <person name="Li Q."/>
            <person name="Dong W."/>
            <person name="Yan J."/>
            <person name="Gao M."/>
            <person name="Berry C."/>
            <person name="Yuan Z."/>
        </authorList>
    </citation>
    <scope>NUCLEOTIDE SEQUENCE [LARGE SCALE GENOMIC DNA]</scope>
    <source>
        <strain evidence="6 7">C3-41</strain>
    </source>
</reference>
<dbReference type="GO" id="GO:0016491">
    <property type="term" value="F:oxidoreductase activity"/>
    <property type="evidence" value="ECO:0007669"/>
    <property type="project" value="UniProtKB-KW"/>
</dbReference>
<dbReference type="AlphaFoldDB" id="B1HMS6"/>
<gene>
    <name evidence="6" type="ordered locus">Bsph_4558</name>
</gene>
<dbReference type="PANTHER" id="PTHR43639">
    <property type="entry name" value="OXIDOREDUCTASE, SHORT-CHAIN DEHYDROGENASE/REDUCTASE FAMILY (AFU_ORTHOLOGUE AFUA_5G02870)"/>
    <property type="match status" value="1"/>
</dbReference>
<proteinExistence type="inferred from homology"/>
<protein>
    <submittedName>
        <fullName evidence="6">Versicolorin reductase</fullName>
        <ecNumber evidence="6">1.1.-.-</ecNumber>
    </submittedName>
</protein>
<dbReference type="EnsemblBacteria" id="ACA42004">
    <property type="protein sequence ID" value="ACA42004"/>
    <property type="gene ID" value="Bsph_4558"/>
</dbReference>
<dbReference type="InterPro" id="IPR057326">
    <property type="entry name" value="KR_dom"/>
</dbReference>
<dbReference type="EC" id="1.1.-.-" evidence="6"/>
<dbReference type="KEGG" id="lsp:Bsph_4558"/>
<evidence type="ECO:0000313" key="6">
    <source>
        <dbReference type="EMBL" id="ACA42004.1"/>
    </source>
</evidence>
<dbReference type="EMBL" id="CP000817">
    <property type="protein sequence ID" value="ACA42004.1"/>
    <property type="molecule type" value="Genomic_DNA"/>
</dbReference>
<dbReference type="InterPro" id="IPR036291">
    <property type="entry name" value="NAD(P)-bd_dom_sf"/>
</dbReference>
<keyword evidence="4 6" id="KW-0560">Oxidoreductase</keyword>
<dbReference type="SMART" id="SM00822">
    <property type="entry name" value="PKS_KR"/>
    <property type="match status" value="1"/>
</dbReference>
<accession>B1HMS6</accession>
<dbReference type="InterPro" id="IPR020904">
    <property type="entry name" value="Sc_DH/Rdtase_CS"/>
</dbReference>
<dbReference type="PRINTS" id="PR00081">
    <property type="entry name" value="GDHRDH"/>
</dbReference>
<dbReference type="SUPFAM" id="SSF51735">
    <property type="entry name" value="NAD(P)-binding Rossmann-fold domains"/>
    <property type="match status" value="1"/>
</dbReference>
<evidence type="ECO:0000259" key="5">
    <source>
        <dbReference type="SMART" id="SM00822"/>
    </source>
</evidence>
<dbReference type="Gene3D" id="3.40.50.720">
    <property type="entry name" value="NAD(P)-binding Rossmann-like Domain"/>
    <property type="match status" value="1"/>
</dbReference>
<dbReference type="PRINTS" id="PR00080">
    <property type="entry name" value="SDRFAMILY"/>
</dbReference>
<evidence type="ECO:0000256" key="2">
    <source>
        <dbReference type="ARBA" id="ARBA00011881"/>
    </source>
</evidence>
<dbReference type="PANTHER" id="PTHR43639:SF1">
    <property type="entry name" value="SHORT-CHAIN DEHYDROGENASE_REDUCTASE FAMILY PROTEIN"/>
    <property type="match status" value="1"/>
</dbReference>
<evidence type="ECO:0000256" key="3">
    <source>
        <dbReference type="ARBA" id="ARBA00022857"/>
    </source>
</evidence>
<organism evidence="6 7">
    <name type="scientific">Lysinibacillus sphaericus (strain C3-41)</name>
    <dbReference type="NCBI Taxonomy" id="444177"/>
    <lineage>
        <taxon>Bacteria</taxon>
        <taxon>Bacillati</taxon>
        <taxon>Bacillota</taxon>
        <taxon>Bacilli</taxon>
        <taxon>Bacillales</taxon>
        <taxon>Bacillaceae</taxon>
        <taxon>Lysinibacillus</taxon>
    </lineage>
</organism>
<comment type="subunit">
    <text evidence="2">Homotetramer.</text>
</comment>
<keyword evidence="3" id="KW-0521">NADP</keyword>
<comment type="similarity">
    <text evidence="1">Belongs to the short-chain dehydrogenases/reductases (SDR) family.</text>
</comment>
<sequence length="262" mass="28050">MFEQGDGSMSKLRGKIALVTGSSRGIGRSIALRLAQEGAFVIVHYGKRRNEAEAVVHQIEQSGGNACAIGADLSTLDGIQDLFTTLDDTIRGYMGGVGFDILVNNAGIGQIMSLEETTEESFEEVMKINVKAPLFVTQQALPRLKDGGRIINISSFVTRAASPSVFTYSMSKGAIDTFTRLLAKQLGSRDITVNAIQPGIINTEMNAETLENLDGQKYAAGLSIFNRWGEPEDVADIAAFLASSDSRWVTGQLLDASGGSHL</sequence>
<dbReference type="Proteomes" id="UP000002164">
    <property type="component" value="Chromosome"/>
</dbReference>
<evidence type="ECO:0000313" key="7">
    <source>
        <dbReference type="Proteomes" id="UP000002164"/>
    </source>
</evidence>
<evidence type="ECO:0000256" key="1">
    <source>
        <dbReference type="ARBA" id="ARBA00006484"/>
    </source>
</evidence>
<dbReference type="HOGENOM" id="CLU_010194_1_3_9"/>
<feature type="domain" description="Ketoreductase" evidence="5">
    <location>
        <begin position="15"/>
        <end position="199"/>
    </location>
</feature>
<dbReference type="Pfam" id="PF13561">
    <property type="entry name" value="adh_short_C2"/>
    <property type="match status" value="1"/>
</dbReference>
<name>B1HMS6_LYSSC</name>
<dbReference type="InterPro" id="IPR002347">
    <property type="entry name" value="SDR_fam"/>
</dbReference>
<dbReference type="PROSITE" id="PS00061">
    <property type="entry name" value="ADH_SHORT"/>
    <property type="match status" value="1"/>
</dbReference>
<dbReference type="FunFam" id="3.40.50.720:FF:000374">
    <property type="entry name" value="3-oxoacyl-(Acyl-carrier-protein) reductase"/>
    <property type="match status" value="1"/>
</dbReference>
<evidence type="ECO:0000256" key="4">
    <source>
        <dbReference type="ARBA" id="ARBA00023002"/>
    </source>
</evidence>